<evidence type="ECO:0000313" key="2">
    <source>
        <dbReference type="EMBL" id="CAD7251343.1"/>
    </source>
</evidence>
<gene>
    <name evidence="2" type="ORF">DSTB1V02_LOCUS11110</name>
</gene>
<feature type="chain" id="PRO_5036209925" evidence="1">
    <location>
        <begin position="23"/>
        <end position="551"/>
    </location>
</feature>
<organism evidence="2">
    <name type="scientific">Darwinula stevensoni</name>
    <dbReference type="NCBI Taxonomy" id="69355"/>
    <lineage>
        <taxon>Eukaryota</taxon>
        <taxon>Metazoa</taxon>
        <taxon>Ecdysozoa</taxon>
        <taxon>Arthropoda</taxon>
        <taxon>Crustacea</taxon>
        <taxon>Oligostraca</taxon>
        <taxon>Ostracoda</taxon>
        <taxon>Podocopa</taxon>
        <taxon>Podocopida</taxon>
        <taxon>Darwinulocopina</taxon>
        <taxon>Darwinuloidea</taxon>
        <taxon>Darwinulidae</taxon>
        <taxon>Darwinula</taxon>
    </lineage>
</organism>
<reference evidence="2" key="1">
    <citation type="submission" date="2020-11" db="EMBL/GenBank/DDBJ databases">
        <authorList>
            <person name="Tran Van P."/>
        </authorList>
    </citation>
    <scope>NUCLEOTIDE SEQUENCE</scope>
</reference>
<proteinExistence type="predicted"/>
<dbReference type="AlphaFoldDB" id="A0A7R9ABW8"/>
<keyword evidence="1" id="KW-0732">Signal</keyword>
<name>A0A7R9ABW8_9CRUS</name>
<dbReference type="EMBL" id="CAJPEV010003473">
    <property type="protein sequence ID" value="CAG0899832.1"/>
    <property type="molecule type" value="Genomic_DNA"/>
</dbReference>
<feature type="signal peptide" evidence="1">
    <location>
        <begin position="1"/>
        <end position="22"/>
    </location>
</feature>
<accession>A0A7R9ABW8</accession>
<dbReference type="Proteomes" id="UP000677054">
    <property type="component" value="Unassembled WGS sequence"/>
</dbReference>
<evidence type="ECO:0000256" key="1">
    <source>
        <dbReference type="SAM" id="SignalP"/>
    </source>
</evidence>
<sequence>MLRHLLCLLGLAAFLPAILVQGGPLDTFDDVFASLRAGHLVTGNFDTTQCEDSSVPEPILASLHYDEWQYVDSTETGPLITGMHNFMTPDGVFVIVFSYAFSSGDAGFNAYQVATETGLIQTSYSAFCTLGTGATFVEKDNHQPDTAVTSYDDLLEALTEGRQLVLTAIITDCEHPLPPEVSVAESGSTYYQYYVLSGETLVLEWPGLSITDDGEASIYMVVRTAISQDGAAIITVNGFNSLTWEDEYPYPEGFQCVLGESVNVYYASGDAIDTLGSYDEVEAAFMEGKDLQASVDITSCSGTVPDGILAAGAIILAWADDEIGEMPGLRFSQSIANRNKNHIRTVFYLKFISVFSAPHSSISFPIEAGDVVIQEFLLGEDGVLQVLATAFNPVDPGDVPDVSMFACVIGDGVTFTAPAYNRAELTTYASVMDAQLSGSKLTAEIDFSQCEDPTGQLDLTGLTTGAYFGYVTILGFGTPEERMFGSGFGVHSDINSGVAYETFAATVDTSNNALAYPGYWRADESGTWGNDFGEAVFECALGAGIRIFGEA</sequence>
<protein>
    <submittedName>
        <fullName evidence="2">Uncharacterized protein</fullName>
    </submittedName>
</protein>
<keyword evidence="3" id="KW-1185">Reference proteome</keyword>
<evidence type="ECO:0000313" key="3">
    <source>
        <dbReference type="Proteomes" id="UP000677054"/>
    </source>
</evidence>
<dbReference type="EMBL" id="LR902990">
    <property type="protein sequence ID" value="CAD7251343.1"/>
    <property type="molecule type" value="Genomic_DNA"/>
</dbReference>